<dbReference type="OrthoDB" id="6278930at2759"/>
<dbReference type="Proteomes" id="UP000784294">
    <property type="component" value="Unassembled WGS sequence"/>
</dbReference>
<keyword evidence="3" id="KW-1185">Reference proteome</keyword>
<dbReference type="Pfam" id="PF00112">
    <property type="entry name" value="Peptidase_C1"/>
    <property type="match status" value="1"/>
</dbReference>
<comment type="caution">
    <text evidence="2">The sequence shown here is derived from an EMBL/GenBank/DDBJ whole genome shotgun (WGS) entry which is preliminary data.</text>
</comment>
<organism evidence="2 3">
    <name type="scientific">Protopolystoma xenopodis</name>
    <dbReference type="NCBI Taxonomy" id="117903"/>
    <lineage>
        <taxon>Eukaryota</taxon>
        <taxon>Metazoa</taxon>
        <taxon>Spiralia</taxon>
        <taxon>Lophotrochozoa</taxon>
        <taxon>Platyhelminthes</taxon>
        <taxon>Monogenea</taxon>
        <taxon>Polyopisthocotylea</taxon>
        <taxon>Polystomatidea</taxon>
        <taxon>Polystomatidae</taxon>
        <taxon>Protopolystoma</taxon>
    </lineage>
</organism>
<protein>
    <recommendedName>
        <fullName evidence="1">Peptidase C1A papain C-terminal domain-containing protein</fullName>
    </recommendedName>
</protein>
<feature type="domain" description="Peptidase C1A papain C-terminal" evidence="1">
    <location>
        <begin position="50"/>
        <end position="79"/>
    </location>
</feature>
<proteinExistence type="predicted"/>
<name>A0A448XEL0_9PLAT</name>
<evidence type="ECO:0000259" key="1">
    <source>
        <dbReference type="Pfam" id="PF00112"/>
    </source>
</evidence>
<dbReference type="GO" id="GO:0008234">
    <property type="term" value="F:cysteine-type peptidase activity"/>
    <property type="evidence" value="ECO:0007669"/>
    <property type="project" value="InterPro"/>
</dbReference>
<gene>
    <name evidence="2" type="ORF">PXEA_LOCUS28242</name>
</gene>
<dbReference type="InterPro" id="IPR038765">
    <property type="entry name" value="Papain-like_cys_pep_sf"/>
</dbReference>
<dbReference type="SUPFAM" id="SSF54001">
    <property type="entry name" value="Cysteine proteinases"/>
    <property type="match status" value="1"/>
</dbReference>
<dbReference type="GO" id="GO:0006508">
    <property type="term" value="P:proteolysis"/>
    <property type="evidence" value="ECO:0007669"/>
    <property type="project" value="InterPro"/>
</dbReference>
<dbReference type="EMBL" id="CAAALY010248426">
    <property type="protein sequence ID" value="VEL34802.1"/>
    <property type="molecule type" value="Genomic_DNA"/>
</dbReference>
<dbReference type="InterPro" id="IPR000668">
    <property type="entry name" value="Peptidase_C1A_C"/>
</dbReference>
<accession>A0A448XEL0</accession>
<dbReference type="AlphaFoldDB" id="A0A448XEL0"/>
<reference evidence="2" key="1">
    <citation type="submission" date="2018-11" db="EMBL/GenBank/DDBJ databases">
        <authorList>
            <consortium name="Pathogen Informatics"/>
        </authorList>
    </citation>
    <scope>NUCLEOTIDE SEQUENCE</scope>
</reference>
<dbReference type="Gene3D" id="3.90.70.10">
    <property type="entry name" value="Cysteine proteinases"/>
    <property type="match status" value="1"/>
</dbReference>
<sequence length="80" mass="9207">MKKLNSTWTAGKTSRFHTLSDIKRSLGVYPDPNNRQLPILCRENGDLHDLPESFDARDHWPNCPTIKHIRDQSSCGSCWI</sequence>
<evidence type="ECO:0000313" key="2">
    <source>
        <dbReference type="EMBL" id="VEL34802.1"/>
    </source>
</evidence>
<evidence type="ECO:0000313" key="3">
    <source>
        <dbReference type="Proteomes" id="UP000784294"/>
    </source>
</evidence>